<gene>
    <name evidence="7" type="ORF">SO694_00040240</name>
</gene>
<comment type="similarity">
    <text evidence="3">Belongs to the translin family.</text>
</comment>
<accession>A0ABR1G6P6</accession>
<protein>
    <submittedName>
        <fullName evidence="7">Translin</fullName>
    </submittedName>
</protein>
<evidence type="ECO:0000313" key="8">
    <source>
        <dbReference type="Proteomes" id="UP001363151"/>
    </source>
</evidence>
<dbReference type="SUPFAM" id="SSF74784">
    <property type="entry name" value="Translin"/>
    <property type="match status" value="2"/>
</dbReference>
<evidence type="ECO:0000256" key="2">
    <source>
        <dbReference type="ARBA" id="ARBA00004496"/>
    </source>
</evidence>
<keyword evidence="8" id="KW-1185">Reference proteome</keyword>
<evidence type="ECO:0000256" key="3">
    <source>
        <dbReference type="ARBA" id="ARBA00005902"/>
    </source>
</evidence>
<evidence type="ECO:0000256" key="4">
    <source>
        <dbReference type="ARBA" id="ARBA00022490"/>
    </source>
</evidence>
<feature type="region of interest" description="Disordered" evidence="6">
    <location>
        <begin position="416"/>
        <end position="440"/>
    </location>
</feature>
<keyword evidence="4" id="KW-0963">Cytoplasm</keyword>
<comment type="caution">
    <text evidence="7">The sequence shown here is derived from an EMBL/GenBank/DDBJ whole genome shotgun (WGS) entry which is preliminary data.</text>
</comment>
<dbReference type="PANTHER" id="PTHR10741">
    <property type="entry name" value="TRANSLIN AND TRANSLIN ASSOCIATED PROTEIN X"/>
    <property type="match status" value="1"/>
</dbReference>
<dbReference type="InterPro" id="IPR016068">
    <property type="entry name" value="Translin_N"/>
</dbReference>
<dbReference type="CDD" id="cd14820">
    <property type="entry name" value="TRAX"/>
    <property type="match status" value="1"/>
</dbReference>
<evidence type="ECO:0000256" key="1">
    <source>
        <dbReference type="ARBA" id="ARBA00004123"/>
    </source>
</evidence>
<dbReference type="Proteomes" id="UP001363151">
    <property type="component" value="Unassembled WGS sequence"/>
</dbReference>
<dbReference type="Gene3D" id="1.20.58.200">
    <property type="entry name" value="Translin, domain 2"/>
    <property type="match status" value="2"/>
</dbReference>
<evidence type="ECO:0000256" key="5">
    <source>
        <dbReference type="ARBA" id="ARBA00023242"/>
    </source>
</evidence>
<dbReference type="Gene3D" id="1.20.58.190">
    <property type="entry name" value="Translin, domain 1"/>
    <property type="match status" value="1"/>
</dbReference>
<reference evidence="7 8" key="1">
    <citation type="submission" date="2024-03" db="EMBL/GenBank/DDBJ databases">
        <title>Aureococcus anophagefferens CCMP1851 and Kratosvirus quantuckense: Draft genome of a second virus-susceptible host strain in the model system.</title>
        <authorList>
            <person name="Chase E."/>
            <person name="Truchon A.R."/>
            <person name="Schepens W."/>
            <person name="Wilhelm S.W."/>
        </authorList>
    </citation>
    <scope>NUCLEOTIDE SEQUENCE [LARGE SCALE GENOMIC DNA]</scope>
    <source>
        <strain evidence="7 8">CCMP1851</strain>
    </source>
</reference>
<dbReference type="EMBL" id="JBBJCI010000087">
    <property type="protein sequence ID" value="KAK7248717.1"/>
    <property type="molecule type" value="Genomic_DNA"/>
</dbReference>
<dbReference type="Pfam" id="PF01997">
    <property type="entry name" value="Translin"/>
    <property type="match status" value="2"/>
</dbReference>
<comment type="subcellular location">
    <subcellularLocation>
        <location evidence="2">Cytoplasm</location>
    </subcellularLocation>
    <subcellularLocation>
        <location evidence="1">Nucleus</location>
    </subcellularLocation>
</comment>
<proteinExistence type="inferred from homology"/>
<dbReference type="InterPro" id="IPR016069">
    <property type="entry name" value="Translin_C"/>
</dbReference>
<feature type="compositionally biased region" description="Basic and acidic residues" evidence="6">
    <location>
        <begin position="425"/>
        <end position="440"/>
    </location>
</feature>
<name>A0ABR1G6P6_AURAN</name>
<keyword evidence="5" id="KW-0539">Nucleus</keyword>
<organism evidence="7 8">
    <name type="scientific">Aureococcus anophagefferens</name>
    <name type="common">Harmful bloom alga</name>
    <dbReference type="NCBI Taxonomy" id="44056"/>
    <lineage>
        <taxon>Eukaryota</taxon>
        <taxon>Sar</taxon>
        <taxon>Stramenopiles</taxon>
        <taxon>Ochrophyta</taxon>
        <taxon>Pelagophyceae</taxon>
        <taxon>Pelagomonadales</taxon>
        <taxon>Pelagomonadaceae</taxon>
        <taxon>Aureococcus</taxon>
    </lineage>
</organism>
<dbReference type="InterPro" id="IPR036081">
    <property type="entry name" value="Translin_sf"/>
</dbReference>
<dbReference type="InterPro" id="IPR002848">
    <property type="entry name" value="Translin_fam"/>
</dbReference>
<sequence>MAAARIPAPPTIIPRLAALQGWAPLAARLEAEREQHRVAGDHAREVRKDATLAALQFQLGELECASAAHARAAAALAAVPAAAGFNPATRQRSFPLRDCGEATAVVGAALAFVTTGRFPALPESDADVDNEYVGGLLGAAQELVRYATRRATVGDAASVAICRDGVAELNGALLDFDFRNGPLRRKYDGLKYALRRLEDVLYEQSLAGKASEAAAEEAAPAPCLASLAAVKARMDASDAARERVIKLSRDVQKGAKQAIFACHRGDGKKADALLAAATAAAEAILDDPELVTKWPQLRYGALSSALEEWAEAALFAHWLAHDGAVAAPDALGLPLSDEEYLGGVCDLTGEIGRVAVAAATKRDVDAVHRVYATDVAVLEQLGGLALPPKLGKKLDPLSTAVKKIEAILYELALHGGKRPLSSAGDDGHEAKRGKPDDDDE</sequence>
<evidence type="ECO:0000256" key="6">
    <source>
        <dbReference type="SAM" id="MobiDB-lite"/>
    </source>
</evidence>
<evidence type="ECO:0000313" key="7">
    <source>
        <dbReference type="EMBL" id="KAK7248717.1"/>
    </source>
</evidence>